<evidence type="ECO:0000256" key="5">
    <source>
        <dbReference type="ARBA" id="ARBA00022777"/>
    </source>
</evidence>
<evidence type="ECO:0000256" key="3">
    <source>
        <dbReference type="ARBA" id="ARBA00022553"/>
    </source>
</evidence>
<dbReference type="Gene3D" id="1.10.287.130">
    <property type="match status" value="1"/>
</dbReference>
<dbReference type="InterPro" id="IPR004358">
    <property type="entry name" value="Sig_transdc_His_kin-like_C"/>
</dbReference>
<dbReference type="SMART" id="SM00065">
    <property type="entry name" value="GAF"/>
    <property type="match status" value="1"/>
</dbReference>
<dbReference type="SUPFAM" id="SSF55874">
    <property type="entry name" value="ATPase domain of HSP90 chaperone/DNA topoisomerase II/histidine kinase"/>
    <property type="match status" value="1"/>
</dbReference>
<feature type="domain" description="PAC" evidence="8">
    <location>
        <begin position="514"/>
        <end position="566"/>
    </location>
</feature>
<dbReference type="PROSITE" id="PS50113">
    <property type="entry name" value="PAC"/>
    <property type="match status" value="4"/>
</dbReference>
<feature type="domain" description="PAC" evidence="8">
    <location>
        <begin position="98"/>
        <end position="150"/>
    </location>
</feature>
<dbReference type="InterPro" id="IPR029016">
    <property type="entry name" value="GAF-like_dom_sf"/>
</dbReference>
<comment type="catalytic activity">
    <reaction evidence="1">
        <text>ATP + protein L-histidine = ADP + protein N-phospho-L-histidine.</text>
        <dbReference type="EC" id="2.7.13.3"/>
    </reaction>
</comment>
<dbReference type="InterPro" id="IPR000700">
    <property type="entry name" value="PAS-assoc_C"/>
</dbReference>
<evidence type="ECO:0000259" key="8">
    <source>
        <dbReference type="PROSITE" id="PS50113"/>
    </source>
</evidence>
<keyword evidence="4 9" id="KW-0808">Transferase</keyword>
<sequence>MPVEISDPSFNSSDDADEMTAKATLDEAFQQFADAMPSMVWACAADGSAIFFNQKWCEMTGLSMEDSLGDGWARAIHPDDRERTLATWQHATQAPHSHEIELRYRMADGSYRWQLTKAIPTHNADGTVKHWQGVCTDIDAQHESFEKELRGRNRVLLNLAKGKPLAEILGNIIEVAEEARPEMIGSILVLDQQEGCLRHGASRQLPAFYLDAIDGVTAGPSVGSCGTAAFTGKRVIVEDIQSSSLWEDYRDLAARAKLRACWSEPILSPCGRVIGTFAMYYAEPRTPDDGDLQFIASFAKLAAIAIEHVRADNKLRQMAAIVDSTDDVIILKNMDGVIEKWNRGAERVYGYSVTEAVGQSIKMLVPEDRIDELDENTRRLRQGERVEHFETTRLTKDGRQIHVSSTISPVLDSEGNLSHFVEVQNDTTSRVQASAELDRERSVLEAIVHGVPDAMLLAGLDRKLTFCNEGACRTFGYERSEMEGQSAAILYADNNDFLRQGERRFNPKTSPQNNIFEINWRRKNGEVFAGEVVGTIIRNSHGNPIGYLAIIRDVSDRKRSEAIIKESQRQLSTLFNNLPGAAFRCKCDNDWTMEYISGRCQELTGYTPEEFMSPTLVDDPAFPSWASVILAEDRENVATEVRQAVSDKRPFQLVYRILHRNGEVRWLWEQGESVLGDDGRVVALEGYISDITELHESREQLVQAERLAAVGQMISAIAHESRNALQRIQVGTDMLGLELDANSDAHNDLHRINRAKEDLLHLNEDLRSYSAPIQLDLGEKNLAEVWRQAWGLLDVSRKERDAELTEETGGLELTCNIDAFRIEQVFRNLMENALAACSVRVQITVSCTESEINGAPAVCVSVRDNGPGLTEEQRSRIFDAFFTTKSKGTGLGMAIAKRIVEAHQGTIAVGDAKDGGAEFLITLPRTLQ</sequence>
<feature type="domain" description="PAC" evidence="8">
    <location>
        <begin position="387"/>
        <end position="439"/>
    </location>
</feature>
<dbReference type="InterPro" id="IPR000014">
    <property type="entry name" value="PAS"/>
</dbReference>
<organism evidence="9 10">
    <name type="scientific">Novipirellula herctigrandis</name>
    <dbReference type="NCBI Taxonomy" id="2527986"/>
    <lineage>
        <taxon>Bacteria</taxon>
        <taxon>Pseudomonadati</taxon>
        <taxon>Planctomycetota</taxon>
        <taxon>Planctomycetia</taxon>
        <taxon>Pirellulales</taxon>
        <taxon>Pirellulaceae</taxon>
        <taxon>Novipirellula</taxon>
    </lineage>
</organism>
<dbReference type="SUPFAM" id="SSF55785">
    <property type="entry name" value="PYP-like sensor domain (PAS domain)"/>
    <property type="match status" value="4"/>
</dbReference>
<evidence type="ECO:0000256" key="1">
    <source>
        <dbReference type="ARBA" id="ARBA00000085"/>
    </source>
</evidence>
<dbReference type="PANTHER" id="PTHR43304">
    <property type="entry name" value="PHYTOCHROME-LIKE PROTEIN CPH1"/>
    <property type="match status" value="1"/>
</dbReference>
<dbReference type="EMBL" id="SJPJ01000001">
    <property type="protein sequence ID" value="TWT81352.1"/>
    <property type="molecule type" value="Genomic_DNA"/>
</dbReference>
<evidence type="ECO:0000259" key="6">
    <source>
        <dbReference type="PROSITE" id="PS50109"/>
    </source>
</evidence>
<feature type="domain" description="PAS" evidence="7">
    <location>
        <begin position="314"/>
        <end position="369"/>
    </location>
</feature>
<dbReference type="FunFam" id="3.30.450.20:FF:000099">
    <property type="entry name" value="Sensory box sensor histidine kinase"/>
    <property type="match status" value="1"/>
</dbReference>
<keyword evidence="10" id="KW-1185">Reference proteome</keyword>
<keyword evidence="3" id="KW-0597">Phosphoprotein</keyword>
<dbReference type="InterPro" id="IPR003594">
    <property type="entry name" value="HATPase_dom"/>
</dbReference>
<dbReference type="PRINTS" id="PR00344">
    <property type="entry name" value="BCTRLSENSOR"/>
</dbReference>
<feature type="domain" description="PAS" evidence="7">
    <location>
        <begin position="567"/>
        <end position="648"/>
    </location>
</feature>
<dbReference type="PROSITE" id="PS50109">
    <property type="entry name" value="HIS_KIN"/>
    <property type="match status" value="1"/>
</dbReference>
<evidence type="ECO:0000259" key="7">
    <source>
        <dbReference type="PROSITE" id="PS50112"/>
    </source>
</evidence>
<dbReference type="OrthoDB" id="236031at2"/>
<dbReference type="GO" id="GO:0000155">
    <property type="term" value="F:phosphorelay sensor kinase activity"/>
    <property type="evidence" value="ECO:0007669"/>
    <property type="project" value="InterPro"/>
</dbReference>
<comment type="caution">
    <text evidence="9">The sequence shown here is derived from an EMBL/GenBank/DDBJ whole genome shotgun (WGS) entry which is preliminary data.</text>
</comment>
<evidence type="ECO:0000313" key="10">
    <source>
        <dbReference type="Proteomes" id="UP000315010"/>
    </source>
</evidence>
<accession>A0A5C5Z1U3</accession>
<dbReference type="InterPro" id="IPR005467">
    <property type="entry name" value="His_kinase_dom"/>
</dbReference>
<feature type="domain" description="PAC" evidence="8">
    <location>
        <begin position="651"/>
        <end position="703"/>
    </location>
</feature>
<feature type="domain" description="Histidine kinase" evidence="6">
    <location>
        <begin position="716"/>
        <end position="927"/>
    </location>
</feature>
<dbReference type="InterPro" id="IPR052162">
    <property type="entry name" value="Sensor_kinase/Photoreceptor"/>
</dbReference>
<dbReference type="Gene3D" id="3.30.450.40">
    <property type="match status" value="1"/>
</dbReference>
<dbReference type="SMART" id="SM00086">
    <property type="entry name" value="PAC"/>
    <property type="match status" value="4"/>
</dbReference>
<dbReference type="CDD" id="cd00130">
    <property type="entry name" value="PAS"/>
    <property type="match status" value="4"/>
</dbReference>
<dbReference type="InterPro" id="IPR003661">
    <property type="entry name" value="HisK_dim/P_dom"/>
</dbReference>
<dbReference type="InterPro" id="IPR036890">
    <property type="entry name" value="HATPase_C_sf"/>
</dbReference>
<keyword evidence="5 9" id="KW-0418">Kinase</keyword>
<dbReference type="InterPro" id="IPR013767">
    <property type="entry name" value="PAS_fold"/>
</dbReference>
<evidence type="ECO:0000256" key="4">
    <source>
        <dbReference type="ARBA" id="ARBA00022679"/>
    </source>
</evidence>
<dbReference type="SUPFAM" id="SSF55781">
    <property type="entry name" value="GAF domain-like"/>
    <property type="match status" value="1"/>
</dbReference>
<dbReference type="GO" id="GO:0006355">
    <property type="term" value="P:regulation of DNA-templated transcription"/>
    <property type="evidence" value="ECO:0007669"/>
    <property type="project" value="InterPro"/>
</dbReference>
<dbReference type="PANTHER" id="PTHR43304:SF1">
    <property type="entry name" value="PAC DOMAIN-CONTAINING PROTEIN"/>
    <property type="match status" value="1"/>
</dbReference>
<dbReference type="InterPro" id="IPR013655">
    <property type="entry name" value="PAS_fold_3"/>
</dbReference>
<dbReference type="Pfam" id="PF13185">
    <property type="entry name" value="GAF_2"/>
    <property type="match status" value="1"/>
</dbReference>
<dbReference type="InterPro" id="IPR001610">
    <property type="entry name" value="PAC"/>
</dbReference>
<dbReference type="Pfam" id="PF13426">
    <property type="entry name" value="PAS_9"/>
    <property type="match status" value="1"/>
</dbReference>
<dbReference type="EC" id="2.7.13.3" evidence="2"/>
<proteinExistence type="predicted"/>
<dbReference type="Pfam" id="PF00989">
    <property type="entry name" value="PAS"/>
    <property type="match status" value="1"/>
</dbReference>
<feature type="domain" description="PAS" evidence="7">
    <location>
        <begin position="25"/>
        <end position="95"/>
    </location>
</feature>
<reference evidence="9 10" key="1">
    <citation type="submission" date="2019-02" db="EMBL/GenBank/DDBJ databases">
        <title>Deep-cultivation of Planctomycetes and their phenomic and genomic characterization uncovers novel biology.</title>
        <authorList>
            <person name="Wiegand S."/>
            <person name="Jogler M."/>
            <person name="Boedeker C."/>
            <person name="Pinto D."/>
            <person name="Vollmers J."/>
            <person name="Rivas-Marin E."/>
            <person name="Kohn T."/>
            <person name="Peeters S.H."/>
            <person name="Heuer A."/>
            <person name="Rast P."/>
            <person name="Oberbeckmann S."/>
            <person name="Bunk B."/>
            <person name="Jeske O."/>
            <person name="Meyerdierks A."/>
            <person name="Storesund J.E."/>
            <person name="Kallscheuer N."/>
            <person name="Luecker S."/>
            <person name="Lage O.M."/>
            <person name="Pohl T."/>
            <person name="Merkel B.J."/>
            <person name="Hornburger P."/>
            <person name="Mueller R.-W."/>
            <person name="Bruemmer F."/>
            <person name="Labrenz M."/>
            <person name="Spormann A.M."/>
            <person name="Op Den Camp H."/>
            <person name="Overmann J."/>
            <person name="Amann R."/>
            <person name="Jetten M.S.M."/>
            <person name="Mascher T."/>
            <person name="Medema M.H."/>
            <person name="Devos D.P."/>
            <person name="Kaster A.-K."/>
            <person name="Ovreas L."/>
            <person name="Rohde M."/>
            <person name="Galperin M.Y."/>
            <person name="Jogler C."/>
        </authorList>
    </citation>
    <scope>NUCLEOTIDE SEQUENCE [LARGE SCALE GENOMIC DNA]</scope>
    <source>
        <strain evidence="9 10">CA13</strain>
    </source>
</reference>
<dbReference type="InterPro" id="IPR003018">
    <property type="entry name" value="GAF"/>
</dbReference>
<dbReference type="Pfam" id="PF08447">
    <property type="entry name" value="PAS_3"/>
    <property type="match status" value="2"/>
</dbReference>
<evidence type="ECO:0000313" key="9">
    <source>
        <dbReference type="EMBL" id="TWT81352.1"/>
    </source>
</evidence>
<dbReference type="SMART" id="SM00091">
    <property type="entry name" value="PAS"/>
    <property type="match status" value="4"/>
</dbReference>
<feature type="domain" description="PAS" evidence="7">
    <location>
        <begin position="440"/>
        <end position="500"/>
    </location>
</feature>
<protein>
    <recommendedName>
        <fullName evidence="2">histidine kinase</fullName>
        <ecNumber evidence="2">2.7.13.3</ecNumber>
    </recommendedName>
</protein>
<dbReference type="Proteomes" id="UP000315010">
    <property type="component" value="Unassembled WGS sequence"/>
</dbReference>
<dbReference type="SUPFAM" id="SSF47384">
    <property type="entry name" value="Homodimeric domain of signal transducing histidine kinase"/>
    <property type="match status" value="1"/>
</dbReference>
<dbReference type="Gene3D" id="3.30.565.10">
    <property type="entry name" value="Histidine kinase-like ATPase, C-terminal domain"/>
    <property type="match status" value="1"/>
</dbReference>
<dbReference type="InterPro" id="IPR036097">
    <property type="entry name" value="HisK_dim/P_sf"/>
</dbReference>
<dbReference type="PROSITE" id="PS50112">
    <property type="entry name" value="PAS"/>
    <property type="match status" value="4"/>
</dbReference>
<dbReference type="SMART" id="SM00387">
    <property type="entry name" value="HATPase_c"/>
    <property type="match status" value="1"/>
</dbReference>
<dbReference type="SMART" id="SM00388">
    <property type="entry name" value="HisKA"/>
    <property type="match status" value="1"/>
</dbReference>
<gene>
    <name evidence="9" type="primary">kinE_1</name>
    <name evidence="9" type="ORF">CA13_28040</name>
</gene>
<evidence type="ECO:0000256" key="2">
    <source>
        <dbReference type="ARBA" id="ARBA00012438"/>
    </source>
</evidence>
<dbReference type="AlphaFoldDB" id="A0A5C5Z1U3"/>
<dbReference type="NCBIfam" id="TIGR00229">
    <property type="entry name" value="sensory_box"/>
    <property type="match status" value="4"/>
</dbReference>
<name>A0A5C5Z1U3_9BACT</name>
<dbReference type="Pfam" id="PF02518">
    <property type="entry name" value="HATPase_c"/>
    <property type="match status" value="1"/>
</dbReference>
<dbReference type="Gene3D" id="3.30.450.20">
    <property type="entry name" value="PAS domain"/>
    <property type="match status" value="4"/>
</dbReference>
<dbReference type="InterPro" id="IPR035965">
    <property type="entry name" value="PAS-like_dom_sf"/>
</dbReference>
<dbReference type="RefSeq" id="WP_146397239.1">
    <property type="nucleotide sequence ID" value="NZ_SJPJ01000001.1"/>
</dbReference>